<keyword evidence="9" id="KW-1185">Reference proteome</keyword>
<evidence type="ECO:0000256" key="6">
    <source>
        <dbReference type="ARBA" id="ARBA00023274"/>
    </source>
</evidence>
<evidence type="ECO:0000256" key="4">
    <source>
        <dbReference type="ARBA" id="ARBA00022723"/>
    </source>
</evidence>
<dbReference type="PROSITE" id="PS50988">
    <property type="entry name" value="TROVE"/>
    <property type="match status" value="1"/>
</dbReference>
<dbReference type="Proteomes" id="UP001500167">
    <property type="component" value="Unassembled WGS sequence"/>
</dbReference>
<feature type="domain" description="TROVE" evidence="7">
    <location>
        <begin position="30"/>
        <end position="336"/>
    </location>
</feature>
<reference evidence="9" key="1">
    <citation type="journal article" date="2019" name="Int. J. Syst. Evol. Microbiol.">
        <title>The Global Catalogue of Microorganisms (GCM) 10K type strain sequencing project: providing services to taxonomists for standard genome sequencing and annotation.</title>
        <authorList>
            <consortium name="The Broad Institute Genomics Platform"/>
            <consortium name="The Broad Institute Genome Sequencing Center for Infectious Disease"/>
            <person name="Wu L."/>
            <person name="Ma J."/>
        </authorList>
    </citation>
    <scope>NUCLEOTIDE SEQUENCE [LARGE SCALE GENOMIC DNA]</scope>
    <source>
        <strain evidence="9">JCM 16722</strain>
    </source>
</reference>
<evidence type="ECO:0000256" key="1">
    <source>
        <dbReference type="ARBA" id="ARBA00004496"/>
    </source>
</evidence>
<dbReference type="EMBL" id="BAAAZK010000002">
    <property type="protein sequence ID" value="GAA4167257.1"/>
    <property type="molecule type" value="Genomic_DNA"/>
</dbReference>
<dbReference type="SUPFAM" id="SSF140864">
    <property type="entry name" value="TROVE domain-like"/>
    <property type="match status" value="1"/>
</dbReference>
<keyword evidence="5" id="KW-0694">RNA-binding</keyword>
<dbReference type="PANTHER" id="PTHR14202:SF0">
    <property type="entry name" value="RNA-BINDING PROTEIN RO60"/>
    <property type="match status" value="1"/>
</dbReference>
<evidence type="ECO:0000259" key="7">
    <source>
        <dbReference type="PROSITE" id="PS50988"/>
    </source>
</evidence>
<evidence type="ECO:0000256" key="3">
    <source>
        <dbReference type="ARBA" id="ARBA00022490"/>
    </source>
</evidence>
<dbReference type="InterPro" id="IPR056800">
    <property type="entry name" value="vWA_Ro60"/>
</dbReference>
<evidence type="ECO:0000256" key="5">
    <source>
        <dbReference type="ARBA" id="ARBA00022884"/>
    </source>
</evidence>
<keyword evidence="4" id="KW-0479">Metal-binding</keyword>
<name>A0ABP7ZPG0_9SPHI</name>
<dbReference type="SUPFAM" id="SSF53300">
    <property type="entry name" value="vWA-like"/>
    <property type="match status" value="1"/>
</dbReference>
<comment type="similarity">
    <text evidence="2">Belongs to the Ro 60 kDa family.</text>
</comment>
<comment type="subcellular location">
    <subcellularLocation>
        <location evidence="1">Cytoplasm</location>
    </subcellularLocation>
</comment>
<protein>
    <submittedName>
        <fullName evidence="8">TROVE domain-containing protein</fullName>
    </submittedName>
</protein>
<evidence type="ECO:0000313" key="9">
    <source>
        <dbReference type="Proteomes" id="UP001500167"/>
    </source>
</evidence>
<proteinExistence type="inferred from homology"/>
<dbReference type="InterPro" id="IPR037214">
    <property type="entry name" value="TROVE_dom_sf"/>
</dbReference>
<dbReference type="Gene3D" id="3.40.50.410">
    <property type="entry name" value="von Willebrand factor, type A domain"/>
    <property type="match status" value="1"/>
</dbReference>
<dbReference type="Pfam" id="PF05731">
    <property type="entry name" value="TROVE"/>
    <property type="match status" value="2"/>
</dbReference>
<gene>
    <name evidence="8" type="ORF">GCM10022218_00280</name>
</gene>
<keyword evidence="6" id="KW-0687">Ribonucleoprotein</keyword>
<dbReference type="InterPro" id="IPR036465">
    <property type="entry name" value="vWFA_dom_sf"/>
</dbReference>
<dbReference type="InterPro" id="IPR008858">
    <property type="entry name" value="TROVE_dom"/>
</dbReference>
<evidence type="ECO:0000256" key="2">
    <source>
        <dbReference type="ARBA" id="ARBA00007814"/>
    </source>
</evidence>
<keyword evidence="3" id="KW-0963">Cytoplasm</keyword>
<dbReference type="Pfam" id="PF25045">
    <property type="entry name" value="vWA_Ro60"/>
    <property type="match status" value="1"/>
</dbReference>
<dbReference type="PANTHER" id="PTHR14202">
    <property type="entry name" value="60 KDA RIBONUCLEOPROTEIN SSA/RO"/>
    <property type="match status" value="1"/>
</dbReference>
<sequence>MSVQNSLAQMFNDNVMIMKFNFLNTKKQLVTNHEKAKAYLMTPELELYTTVVTTGLHDSFYESGNSRLNRIKELVMTCESIFVAKLAVYARTVMNLRSIPIVLAVELAKKASGESIVSKTVSRVVLRADEITELLAYYQIANNRNGAKKLSRLSKQIQKGLVASFNRFDEYQFAKYNREAEIKLKDALFLVHPSPKNDQQQAIFNRIAADNLSTPYTWETELSKLGQENFDNTLARSDAFARKWEELIESKKMGYMALLRNLRNILEANASAQHVLMVCNYLSNEQAVLNSRQLPFRFLSAYRELKVLKSGLTSTVLTALEDATLCSARNIKGFGFETSVVISCDVSGSMQKPISAKSTVLLYDVGLMLAMLLQSQCKDVTTGIFGDTYKIINMPKHQVLTNVMEYYKREGEVGYSTNGYLVVDDLIRRKKIVDKVMIFTDCQLWDSNHNGNSLERSWNNYKSLAPTAKLYLFDLAGYGKQPIDVKQNDVYLLAGWSDKVFDILSGMDNALSAVKQIHQVEI</sequence>
<accession>A0ABP7ZPG0</accession>
<comment type="caution">
    <text evidence="8">The sequence shown here is derived from an EMBL/GenBank/DDBJ whole genome shotgun (WGS) entry which is preliminary data.</text>
</comment>
<evidence type="ECO:0000313" key="8">
    <source>
        <dbReference type="EMBL" id="GAA4167257.1"/>
    </source>
</evidence>
<dbReference type="InterPro" id="IPR040322">
    <property type="entry name" value="TROVE2"/>
</dbReference>
<organism evidence="8 9">
    <name type="scientific">Sphingobacterium ginsenosidimutans</name>
    <dbReference type="NCBI Taxonomy" id="687845"/>
    <lineage>
        <taxon>Bacteria</taxon>
        <taxon>Pseudomonadati</taxon>
        <taxon>Bacteroidota</taxon>
        <taxon>Sphingobacteriia</taxon>
        <taxon>Sphingobacteriales</taxon>
        <taxon>Sphingobacteriaceae</taxon>
        <taxon>Sphingobacterium</taxon>
    </lineage>
</organism>